<feature type="transmembrane region" description="Helical" evidence="1">
    <location>
        <begin position="152"/>
        <end position="172"/>
    </location>
</feature>
<evidence type="ECO:0000256" key="1">
    <source>
        <dbReference type="SAM" id="Phobius"/>
    </source>
</evidence>
<protein>
    <submittedName>
        <fullName evidence="2">Uncharacterized protein</fullName>
    </submittedName>
</protein>
<name>A0ABX2ZM35_9BACI</name>
<dbReference type="Gene3D" id="2.60.40.420">
    <property type="entry name" value="Cupredoxins - blue copper proteins"/>
    <property type="match status" value="1"/>
</dbReference>
<accession>A0ABX2ZM35</accession>
<feature type="transmembrane region" description="Helical" evidence="1">
    <location>
        <begin position="6"/>
        <end position="23"/>
    </location>
</feature>
<feature type="transmembrane region" description="Helical" evidence="1">
    <location>
        <begin position="113"/>
        <end position="131"/>
    </location>
</feature>
<feature type="transmembrane region" description="Helical" evidence="1">
    <location>
        <begin position="60"/>
        <end position="77"/>
    </location>
</feature>
<dbReference type="EMBL" id="MDKC01000034">
    <property type="protein sequence ID" value="ODG90472.1"/>
    <property type="molecule type" value="Genomic_DNA"/>
</dbReference>
<dbReference type="Proteomes" id="UP000094580">
    <property type="component" value="Unassembled WGS sequence"/>
</dbReference>
<keyword evidence="3" id="KW-1185">Reference proteome</keyword>
<sequence length="283" mass="31241">MVLKYGSLFLVLLLTYYSFNHFYRNKGKFPTTLKSVISLLVGVSSATISFLIMLNTNYNVLLSIILNLLLVLLFLFLSKKLFNNGITEMLASLLGAFVGTIIGYMTFSSSISVVIVDILFIVFIYLLLFFVDRKLVSNLNQKNKIKRDHAKSSNSTVVLTSILLILVIIFTVNMNKVKVGVIGQPQKQAAKQDDQNDLQYATIHVTPSGFSPKNTIFKPATMTKIIVEVDQDAGANARLASTDLGINIPLKTGKNILLLNNPLKGEYSISLEPSNSVGKLVVK</sequence>
<dbReference type="InterPro" id="IPR008972">
    <property type="entry name" value="Cupredoxin"/>
</dbReference>
<evidence type="ECO:0000313" key="3">
    <source>
        <dbReference type="Proteomes" id="UP000094580"/>
    </source>
</evidence>
<organism evidence="2 3">
    <name type="scientific">Gottfriedia luciferensis</name>
    <dbReference type="NCBI Taxonomy" id="178774"/>
    <lineage>
        <taxon>Bacteria</taxon>
        <taxon>Bacillati</taxon>
        <taxon>Bacillota</taxon>
        <taxon>Bacilli</taxon>
        <taxon>Bacillales</taxon>
        <taxon>Bacillaceae</taxon>
        <taxon>Gottfriedia</taxon>
    </lineage>
</organism>
<proteinExistence type="predicted"/>
<reference evidence="2 3" key="1">
    <citation type="submission" date="2016-07" db="EMBL/GenBank/DDBJ databases">
        <authorList>
            <person name="Townsley L."/>
            <person name="Shank E.A."/>
        </authorList>
    </citation>
    <scope>NUCLEOTIDE SEQUENCE [LARGE SCALE GENOMIC DNA]</scope>
    <source>
        <strain evidence="2 3">CH01</strain>
    </source>
</reference>
<feature type="transmembrane region" description="Helical" evidence="1">
    <location>
        <begin position="35"/>
        <end position="54"/>
    </location>
</feature>
<keyword evidence="1" id="KW-0472">Membrane</keyword>
<comment type="caution">
    <text evidence="2">The sequence shown here is derived from an EMBL/GenBank/DDBJ whole genome shotgun (WGS) entry which is preliminary data.</text>
</comment>
<evidence type="ECO:0000313" key="2">
    <source>
        <dbReference type="EMBL" id="ODG90472.1"/>
    </source>
</evidence>
<dbReference type="RefSeq" id="WP_069034889.1">
    <property type="nucleotide sequence ID" value="NZ_MDKC01000034.1"/>
</dbReference>
<keyword evidence="1" id="KW-1133">Transmembrane helix</keyword>
<gene>
    <name evidence="2" type="ORF">BED47_11380</name>
</gene>
<keyword evidence="1" id="KW-0812">Transmembrane</keyword>
<feature type="transmembrane region" description="Helical" evidence="1">
    <location>
        <begin position="89"/>
        <end position="107"/>
    </location>
</feature>